<evidence type="ECO:0000256" key="2">
    <source>
        <dbReference type="PIRSR" id="PIRSR005378-2"/>
    </source>
</evidence>
<dbReference type="AlphaFoldDB" id="A0A8S0VZ66"/>
<sequence>MTSILIDGSFLEGGGQILRNAVSLSALLSKPVSIRKIRNNRTPPGLKNQHRTGICLELAATIANARLTGAKNGSCEIDFVPGRIGLPNCYHADSVTAGSITLLLQVSLPLLLFSPTRVPPSTLTLLGGTNATMAPQADYTKHVFFPFIQRHFGVEKLSLDIRKRGYFPKGGGEVSVTVIPFSDGQKLRSFSLMEQGKIKWITGISHYAGLPAAVGNGMAAGAKRRLAAAGFVEGKTPGDDVSFPAHWKARHDTLVSIESRREPNSLTVGAGSGIVLWAELEHGGMIGGSAVGAKGKEPENVGEEAAEELIRGFEEGGCVDEWLQDQIIILMALAEGTSEVRCGSAGLSLHTRTAIWLAEQLTGAKFEITHESDGTVVVRCDGIGYTATSISHLENAS</sequence>
<gene>
    <name evidence="5" type="ORF">AAE3_LOCUS10181</name>
</gene>
<dbReference type="EMBL" id="CACVBS010000064">
    <property type="protein sequence ID" value="CAA7267984.1"/>
    <property type="molecule type" value="Genomic_DNA"/>
</dbReference>
<dbReference type="Gene3D" id="3.30.360.20">
    <property type="entry name" value="RNA 3'-terminal phosphate cyclase, insert domain"/>
    <property type="match status" value="1"/>
</dbReference>
<feature type="domain" description="RNA 3'-terminal phosphate cyclase" evidence="3">
    <location>
        <begin position="11"/>
        <end position="368"/>
    </location>
</feature>
<dbReference type="Pfam" id="PF05189">
    <property type="entry name" value="RTC_insert"/>
    <property type="match status" value="1"/>
</dbReference>
<evidence type="ECO:0008006" key="7">
    <source>
        <dbReference type="Google" id="ProtNLM"/>
    </source>
</evidence>
<keyword evidence="6" id="KW-1185">Reference proteome</keyword>
<evidence type="ECO:0000259" key="4">
    <source>
        <dbReference type="Pfam" id="PF05189"/>
    </source>
</evidence>
<dbReference type="PROSITE" id="PS01287">
    <property type="entry name" value="RTC"/>
    <property type="match status" value="1"/>
</dbReference>
<dbReference type="PANTHER" id="PTHR11096">
    <property type="entry name" value="RNA 3' TERMINAL PHOSPHATE CYCLASE"/>
    <property type="match status" value="1"/>
</dbReference>
<dbReference type="GO" id="GO:0005634">
    <property type="term" value="C:nucleus"/>
    <property type="evidence" value="ECO:0007669"/>
    <property type="project" value="TreeGrafter"/>
</dbReference>
<dbReference type="InterPro" id="IPR013791">
    <property type="entry name" value="RNA3'-term_phos_cycl_insert"/>
</dbReference>
<dbReference type="InterPro" id="IPR013792">
    <property type="entry name" value="RNA3'P_cycl/enolpyr_Trfase_a/b"/>
</dbReference>
<dbReference type="InterPro" id="IPR037136">
    <property type="entry name" value="RNA3'_phos_cyclase_dom_sf"/>
</dbReference>
<dbReference type="Proteomes" id="UP000467700">
    <property type="component" value="Unassembled WGS sequence"/>
</dbReference>
<feature type="binding site" evidence="2">
    <location>
        <position position="105"/>
    </location>
    <ligand>
        <name>ATP</name>
        <dbReference type="ChEBI" id="CHEBI:30616"/>
    </ligand>
</feature>
<dbReference type="InterPro" id="IPR020719">
    <property type="entry name" value="RNA3'_term_phos_cycl-like_CS"/>
</dbReference>
<proteinExistence type="predicted"/>
<dbReference type="SUPFAM" id="SSF55205">
    <property type="entry name" value="EPT/RTPC-like"/>
    <property type="match status" value="2"/>
</dbReference>
<accession>A0A8S0VZ66</accession>
<organism evidence="5 6">
    <name type="scientific">Cyclocybe aegerita</name>
    <name type="common">Black poplar mushroom</name>
    <name type="synonym">Agrocybe aegerita</name>
    <dbReference type="NCBI Taxonomy" id="1973307"/>
    <lineage>
        <taxon>Eukaryota</taxon>
        <taxon>Fungi</taxon>
        <taxon>Dikarya</taxon>
        <taxon>Basidiomycota</taxon>
        <taxon>Agaricomycotina</taxon>
        <taxon>Agaricomycetes</taxon>
        <taxon>Agaricomycetidae</taxon>
        <taxon>Agaricales</taxon>
        <taxon>Agaricineae</taxon>
        <taxon>Bolbitiaceae</taxon>
        <taxon>Cyclocybe</taxon>
    </lineage>
</organism>
<dbReference type="InterPro" id="IPR036553">
    <property type="entry name" value="RPTC_insert"/>
</dbReference>
<dbReference type="InterPro" id="IPR000228">
    <property type="entry name" value="RNA3'_term_phos_cyc"/>
</dbReference>
<dbReference type="GO" id="GO:0005524">
    <property type="term" value="F:ATP binding"/>
    <property type="evidence" value="ECO:0007669"/>
    <property type="project" value="UniProtKB-KW"/>
</dbReference>
<dbReference type="GO" id="GO:0003963">
    <property type="term" value="F:RNA-3'-phosphate cyclase activity"/>
    <property type="evidence" value="ECO:0007669"/>
    <property type="project" value="TreeGrafter"/>
</dbReference>
<name>A0A8S0VZ66_CYCAE</name>
<dbReference type="Pfam" id="PF01137">
    <property type="entry name" value="RTC"/>
    <property type="match status" value="1"/>
</dbReference>
<protein>
    <recommendedName>
        <fullName evidence="7">RNA 3'-terminal-phosphate cyclase (ATP)</fullName>
    </recommendedName>
</protein>
<dbReference type="OrthoDB" id="25029at2759"/>
<dbReference type="GO" id="GO:0006396">
    <property type="term" value="P:RNA processing"/>
    <property type="evidence" value="ECO:0007669"/>
    <property type="project" value="InterPro"/>
</dbReference>
<feature type="domain" description="RNA 3'-terminal phosphate cyclase insert" evidence="4">
    <location>
        <begin position="194"/>
        <end position="311"/>
    </location>
</feature>
<dbReference type="PANTHER" id="PTHR11096:SF0">
    <property type="entry name" value="RNA 3'-TERMINAL PHOSPHATE CYCLASE"/>
    <property type="match status" value="1"/>
</dbReference>
<reference evidence="5 6" key="1">
    <citation type="submission" date="2020-01" db="EMBL/GenBank/DDBJ databases">
        <authorList>
            <person name="Gupta K D."/>
        </authorList>
    </citation>
    <scope>NUCLEOTIDE SEQUENCE [LARGE SCALE GENOMIC DNA]</scope>
</reference>
<comment type="caution">
    <text evidence="5">The sequence shown here is derived from an EMBL/GenBank/DDBJ whole genome shotgun (WGS) entry which is preliminary data.</text>
</comment>
<keyword evidence="2" id="KW-0067">ATP-binding</keyword>
<evidence type="ECO:0000313" key="6">
    <source>
        <dbReference type="Proteomes" id="UP000467700"/>
    </source>
</evidence>
<keyword evidence="2" id="KW-0547">Nucleotide-binding</keyword>
<dbReference type="InterPro" id="IPR023797">
    <property type="entry name" value="RNA3'_phos_cyclase_dom"/>
</dbReference>
<evidence type="ECO:0000256" key="1">
    <source>
        <dbReference type="PIRSR" id="PIRSR005378-1"/>
    </source>
</evidence>
<dbReference type="SUPFAM" id="SSF52913">
    <property type="entry name" value="RNA 3'-terminal phosphate cyclase, RPTC, insert domain"/>
    <property type="match status" value="1"/>
</dbReference>
<dbReference type="PIRSF" id="PIRSF005378">
    <property type="entry name" value="RNA3'_term_phos_cycl_euk"/>
    <property type="match status" value="1"/>
</dbReference>
<evidence type="ECO:0000259" key="3">
    <source>
        <dbReference type="Pfam" id="PF01137"/>
    </source>
</evidence>
<feature type="active site" description="Tele-AMP-histidine intermediate" evidence="1">
    <location>
        <position position="350"/>
    </location>
</feature>
<dbReference type="Gene3D" id="3.65.10.20">
    <property type="entry name" value="RNA 3'-terminal phosphate cyclase domain"/>
    <property type="match status" value="1"/>
</dbReference>
<evidence type="ECO:0000313" key="5">
    <source>
        <dbReference type="EMBL" id="CAA7267984.1"/>
    </source>
</evidence>